<keyword evidence="1" id="KW-1133">Transmembrane helix</keyword>
<dbReference type="GeneID" id="105985104"/>
<proteinExistence type="predicted"/>
<reference evidence="3" key="1">
    <citation type="submission" date="2025-08" db="UniProtKB">
        <authorList>
            <consortium name="RefSeq"/>
        </authorList>
    </citation>
    <scope>IDENTIFICATION</scope>
    <source>
        <tissue evidence="3">Kidney</tissue>
    </source>
</reference>
<dbReference type="AlphaFoldDB" id="A0A1S3F2V0"/>
<dbReference type="RefSeq" id="XP_012870966.1">
    <property type="nucleotide sequence ID" value="XM_013015512.1"/>
</dbReference>
<organism evidence="2 3">
    <name type="scientific">Dipodomys ordii</name>
    <name type="common">Ord's kangaroo rat</name>
    <dbReference type="NCBI Taxonomy" id="10020"/>
    <lineage>
        <taxon>Eukaryota</taxon>
        <taxon>Metazoa</taxon>
        <taxon>Chordata</taxon>
        <taxon>Craniata</taxon>
        <taxon>Vertebrata</taxon>
        <taxon>Euteleostomi</taxon>
        <taxon>Mammalia</taxon>
        <taxon>Eutheria</taxon>
        <taxon>Euarchontoglires</taxon>
        <taxon>Glires</taxon>
        <taxon>Rodentia</taxon>
        <taxon>Castorimorpha</taxon>
        <taxon>Heteromyidae</taxon>
        <taxon>Dipodomyinae</taxon>
        <taxon>Dipodomys</taxon>
    </lineage>
</organism>
<evidence type="ECO:0000313" key="2">
    <source>
        <dbReference type="Proteomes" id="UP000081671"/>
    </source>
</evidence>
<evidence type="ECO:0000256" key="1">
    <source>
        <dbReference type="SAM" id="Phobius"/>
    </source>
</evidence>
<dbReference type="InParanoid" id="A0A1S3F2V0"/>
<dbReference type="CTD" id="127670"/>
<feature type="transmembrane region" description="Helical" evidence="1">
    <location>
        <begin position="57"/>
        <end position="74"/>
    </location>
</feature>
<gene>
    <name evidence="3" type="primary">Teddm1</name>
</gene>
<accession>A0A1S3F2V0</accession>
<sequence length="175" mass="19850">MATFIGQVYPGLFLALYGLYQATVVSKVMIFSGFLLYPSGLPIYKERWARLWEISQQFSMFTLLTLIGFVDVISKNVLPQKRVVLGCYSLLLLLLASLIQGSSGMELQVHSLLILVLLLPLHLWHYHYSPSLKMTGSKEAPYHKSTPELFCRLMQEVVQPERRPSFPSLLSKSSP</sequence>
<keyword evidence="1" id="KW-0472">Membrane</keyword>
<dbReference type="KEGG" id="dord:105985104"/>
<keyword evidence="2" id="KW-1185">Reference proteome</keyword>
<dbReference type="OrthoDB" id="551896at2759"/>
<dbReference type="PANTHER" id="PTHR46441:SF2">
    <property type="entry name" value="TRANSMEMBRANE EPIDIDYMAL PROTEIN 1"/>
    <property type="match status" value="1"/>
</dbReference>
<feature type="transmembrane region" description="Helical" evidence="1">
    <location>
        <begin position="12"/>
        <end position="37"/>
    </location>
</feature>
<protein>
    <submittedName>
        <fullName evidence="3">Transmembrane epididymal protein 1</fullName>
    </submittedName>
</protein>
<evidence type="ECO:0000313" key="3">
    <source>
        <dbReference type="RefSeq" id="XP_012870966.1"/>
    </source>
</evidence>
<feature type="transmembrane region" description="Helical" evidence="1">
    <location>
        <begin position="83"/>
        <end position="101"/>
    </location>
</feature>
<dbReference type="PANTHER" id="PTHR46441">
    <property type="entry name" value="TRANSMEMBRANE EPIDIDYMAL FAMILY MEMBER 3"/>
    <property type="match status" value="1"/>
</dbReference>
<keyword evidence="1 3" id="KW-0812">Transmembrane</keyword>
<name>A0A1S3F2V0_DIPOR</name>
<feature type="transmembrane region" description="Helical" evidence="1">
    <location>
        <begin position="107"/>
        <end position="124"/>
    </location>
</feature>
<dbReference type="Proteomes" id="UP000081671">
    <property type="component" value="Unplaced"/>
</dbReference>